<organism evidence="3 4">
    <name type="scientific">Gloeophyllum trabeum (strain ATCC 11539 / FP-39264 / Madison 617)</name>
    <name type="common">Brown rot fungus</name>
    <dbReference type="NCBI Taxonomy" id="670483"/>
    <lineage>
        <taxon>Eukaryota</taxon>
        <taxon>Fungi</taxon>
        <taxon>Dikarya</taxon>
        <taxon>Basidiomycota</taxon>
        <taxon>Agaricomycotina</taxon>
        <taxon>Agaricomycetes</taxon>
        <taxon>Gloeophyllales</taxon>
        <taxon>Gloeophyllaceae</taxon>
        <taxon>Gloeophyllum</taxon>
    </lineage>
</organism>
<keyword evidence="1" id="KW-1133">Transmembrane helix</keyword>
<dbReference type="HOGENOM" id="CLU_132808_0_0_1"/>
<accession>S7RMW2</accession>
<evidence type="ECO:0000313" key="3">
    <source>
        <dbReference type="EMBL" id="EPQ55805.1"/>
    </source>
</evidence>
<proteinExistence type="predicted"/>
<keyword evidence="1" id="KW-0812">Transmembrane</keyword>
<name>S7RMW2_GLOTA</name>
<dbReference type="GeneID" id="19299317"/>
<evidence type="ECO:0000256" key="1">
    <source>
        <dbReference type="SAM" id="Phobius"/>
    </source>
</evidence>
<dbReference type="RefSeq" id="XP_007865838.1">
    <property type="nucleotide sequence ID" value="XM_007867647.1"/>
</dbReference>
<feature type="chain" id="PRO_5004556682" description="Extracellular membrane protein CFEM domain-containing protein" evidence="2">
    <location>
        <begin position="21"/>
        <end position="168"/>
    </location>
</feature>
<evidence type="ECO:0008006" key="5">
    <source>
        <dbReference type="Google" id="ProtNLM"/>
    </source>
</evidence>
<dbReference type="KEGG" id="gtr:GLOTRDRAFT_111010"/>
<evidence type="ECO:0000313" key="4">
    <source>
        <dbReference type="Proteomes" id="UP000030669"/>
    </source>
</evidence>
<keyword evidence="2" id="KW-0732">Signal</keyword>
<reference evidence="3 4" key="1">
    <citation type="journal article" date="2012" name="Science">
        <title>The Paleozoic origin of enzymatic lignin decomposition reconstructed from 31 fungal genomes.</title>
        <authorList>
            <person name="Floudas D."/>
            <person name="Binder M."/>
            <person name="Riley R."/>
            <person name="Barry K."/>
            <person name="Blanchette R.A."/>
            <person name="Henrissat B."/>
            <person name="Martinez A.T."/>
            <person name="Otillar R."/>
            <person name="Spatafora J.W."/>
            <person name="Yadav J.S."/>
            <person name="Aerts A."/>
            <person name="Benoit I."/>
            <person name="Boyd A."/>
            <person name="Carlson A."/>
            <person name="Copeland A."/>
            <person name="Coutinho P.M."/>
            <person name="de Vries R.P."/>
            <person name="Ferreira P."/>
            <person name="Findley K."/>
            <person name="Foster B."/>
            <person name="Gaskell J."/>
            <person name="Glotzer D."/>
            <person name="Gorecki P."/>
            <person name="Heitman J."/>
            <person name="Hesse C."/>
            <person name="Hori C."/>
            <person name="Igarashi K."/>
            <person name="Jurgens J.A."/>
            <person name="Kallen N."/>
            <person name="Kersten P."/>
            <person name="Kohler A."/>
            <person name="Kuees U."/>
            <person name="Kumar T.K.A."/>
            <person name="Kuo A."/>
            <person name="LaButti K."/>
            <person name="Larrondo L.F."/>
            <person name="Lindquist E."/>
            <person name="Ling A."/>
            <person name="Lombard V."/>
            <person name="Lucas S."/>
            <person name="Lundell T."/>
            <person name="Martin R."/>
            <person name="McLaughlin D.J."/>
            <person name="Morgenstern I."/>
            <person name="Morin E."/>
            <person name="Murat C."/>
            <person name="Nagy L.G."/>
            <person name="Nolan M."/>
            <person name="Ohm R.A."/>
            <person name="Patyshakuliyeva A."/>
            <person name="Rokas A."/>
            <person name="Ruiz-Duenas F.J."/>
            <person name="Sabat G."/>
            <person name="Salamov A."/>
            <person name="Samejima M."/>
            <person name="Schmutz J."/>
            <person name="Slot J.C."/>
            <person name="St John F."/>
            <person name="Stenlid J."/>
            <person name="Sun H."/>
            <person name="Sun S."/>
            <person name="Syed K."/>
            <person name="Tsang A."/>
            <person name="Wiebenga A."/>
            <person name="Young D."/>
            <person name="Pisabarro A."/>
            <person name="Eastwood D.C."/>
            <person name="Martin F."/>
            <person name="Cullen D."/>
            <person name="Grigoriev I.V."/>
            <person name="Hibbett D.S."/>
        </authorList>
    </citation>
    <scope>NUCLEOTIDE SEQUENCE [LARGE SCALE GENOMIC DNA]</scope>
    <source>
        <strain evidence="3 4">ATCC 11539</strain>
    </source>
</reference>
<dbReference type="EMBL" id="KB469301">
    <property type="protein sequence ID" value="EPQ55805.1"/>
    <property type="molecule type" value="Genomic_DNA"/>
</dbReference>
<protein>
    <recommendedName>
        <fullName evidence="5">Extracellular membrane protein CFEM domain-containing protein</fullName>
    </recommendedName>
</protein>
<gene>
    <name evidence="3" type="ORF">GLOTRDRAFT_111010</name>
</gene>
<sequence>MRSFLVPVAFACALAGRVAALSIAVAGINGNLTASQFLDVPEPLKTQCTTQCNPANNAIQACGTDDACLCNNATVSAITACQQCMFNQLIAENIPMPDPRAGSSAALTAYATACAGVGQVVNTTQVTLSIPSNWDGPFGVGLNTGGTVVTVAVGGLLGFGAIMILSNM</sequence>
<dbReference type="Proteomes" id="UP000030669">
    <property type="component" value="Unassembled WGS sequence"/>
</dbReference>
<keyword evidence="4" id="KW-1185">Reference proteome</keyword>
<feature type="transmembrane region" description="Helical" evidence="1">
    <location>
        <begin position="144"/>
        <end position="165"/>
    </location>
</feature>
<dbReference type="OMA" id="WDGPFGQ"/>
<feature type="signal peptide" evidence="2">
    <location>
        <begin position="1"/>
        <end position="20"/>
    </location>
</feature>
<dbReference type="OrthoDB" id="2953532at2759"/>
<dbReference type="AlphaFoldDB" id="S7RMW2"/>
<evidence type="ECO:0000256" key="2">
    <source>
        <dbReference type="SAM" id="SignalP"/>
    </source>
</evidence>
<keyword evidence="1" id="KW-0472">Membrane</keyword>
<dbReference type="eggNOG" id="ENOG502SRWA">
    <property type="taxonomic scope" value="Eukaryota"/>
</dbReference>
<dbReference type="STRING" id="670483.S7RMW2"/>